<dbReference type="SMART" id="SM01217">
    <property type="entry name" value="Fn3_like"/>
    <property type="match status" value="1"/>
</dbReference>
<evidence type="ECO:0000256" key="4">
    <source>
        <dbReference type="ARBA" id="ARBA00012744"/>
    </source>
</evidence>
<dbReference type="InterPro" id="IPR026891">
    <property type="entry name" value="Fn3-like"/>
</dbReference>
<name>A0A2A9N636_9AGAR</name>
<dbReference type="Proteomes" id="UP000242287">
    <property type="component" value="Unassembled WGS sequence"/>
</dbReference>
<reference evidence="11 12" key="1">
    <citation type="submission" date="2014-02" db="EMBL/GenBank/DDBJ databases">
        <title>Transposable element dynamics among asymbiotic and ectomycorrhizal Amanita fungi.</title>
        <authorList>
            <consortium name="DOE Joint Genome Institute"/>
            <person name="Hess J."/>
            <person name="Skrede I."/>
            <person name="Wolfe B."/>
            <person name="LaButti K."/>
            <person name="Ohm R.A."/>
            <person name="Grigoriev I.V."/>
            <person name="Pringle A."/>
        </authorList>
    </citation>
    <scope>NUCLEOTIDE SEQUENCE [LARGE SCALE GENOMIC DNA]</scope>
    <source>
        <strain evidence="11 12">SKay4041</strain>
    </source>
</reference>
<dbReference type="Pfam" id="PF14310">
    <property type="entry name" value="Fn3-like"/>
    <property type="match status" value="1"/>
</dbReference>
<dbReference type="Pfam" id="PF01915">
    <property type="entry name" value="Glyco_hydro_3_C"/>
    <property type="match status" value="1"/>
</dbReference>
<dbReference type="AlphaFoldDB" id="A0A2A9N636"/>
<dbReference type="Gene3D" id="2.60.40.10">
    <property type="entry name" value="Immunoglobulins"/>
    <property type="match status" value="1"/>
</dbReference>
<evidence type="ECO:0000313" key="12">
    <source>
        <dbReference type="Proteomes" id="UP000242287"/>
    </source>
</evidence>
<dbReference type="InterPro" id="IPR013783">
    <property type="entry name" value="Ig-like_fold"/>
</dbReference>
<evidence type="ECO:0000313" key="11">
    <source>
        <dbReference type="EMBL" id="PFH45155.1"/>
    </source>
</evidence>
<evidence type="ECO:0000256" key="1">
    <source>
        <dbReference type="ARBA" id="ARBA00000448"/>
    </source>
</evidence>
<evidence type="ECO:0000256" key="2">
    <source>
        <dbReference type="ARBA" id="ARBA00004987"/>
    </source>
</evidence>
<keyword evidence="5" id="KW-0378">Hydrolase</keyword>
<evidence type="ECO:0000256" key="5">
    <source>
        <dbReference type="ARBA" id="ARBA00022801"/>
    </source>
</evidence>
<dbReference type="InterPro" id="IPR036881">
    <property type="entry name" value="Glyco_hydro_3_C_sf"/>
</dbReference>
<dbReference type="GO" id="GO:0008422">
    <property type="term" value="F:beta-glucosidase activity"/>
    <property type="evidence" value="ECO:0007669"/>
    <property type="project" value="UniProtKB-EC"/>
</dbReference>
<dbReference type="PANTHER" id="PTHR42715">
    <property type="entry name" value="BETA-GLUCOSIDASE"/>
    <property type="match status" value="1"/>
</dbReference>
<dbReference type="InterPro" id="IPR050288">
    <property type="entry name" value="Cellulose_deg_GH3"/>
</dbReference>
<dbReference type="STRING" id="703135.A0A2A9N636"/>
<dbReference type="GO" id="GO:0030245">
    <property type="term" value="P:cellulose catabolic process"/>
    <property type="evidence" value="ECO:0007669"/>
    <property type="project" value="UniProtKB-KW"/>
</dbReference>
<comment type="similarity">
    <text evidence="3">Belongs to the glycosyl hydrolase 3 family.</text>
</comment>
<keyword evidence="8" id="KW-0326">Glycosidase</keyword>
<evidence type="ECO:0000256" key="7">
    <source>
        <dbReference type="ARBA" id="ARBA00023277"/>
    </source>
</evidence>
<keyword evidence="7" id="KW-0119">Carbohydrate metabolism</keyword>
<evidence type="ECO:0000256" key="8">
    <source>
        <dbReference type="ARBA" id="ARBA00023295"/>
    </source>
</evidence>
<gene>
    <name evidence="11" type="ORF">AMATHDRAFT_9877</name>
</gene>
<comment type="pathway">
    <text evidence="2">Glycan metabolism; cellulose degradation.</text>
</comment>
<evidence type="ECO:0000256" key="6">
    <source>
        <dbReference type="ARBA" id="ARBA00023001"/>
    </source>
</evidence>
<dbReference type="InterPro" id="IPR002772">
    <property type="entry name" value="Glyco_hydro_3_C"/>
</dbReference>
<evidence type="ECO:0000256" key="9">
    <source>
        <dbReference type="ARBA" id="ARBA00023326"/>
    </source>
</evidence>
<dbReference type="Gene3D" id="3.40.50.1700">
    <property type="entry name" value="Glycoside hydrolase family 3 C-terminal domain"/>
    <property type="match status" value="1"/>
</dbReference>
<evidence type="ECO:0000256" key="3">
    <source>
        <dbReference type="ARBA" id="ARBA00005336"/>
    </source>
</evidence>
<proteinExistence type="inferred from homology"/>
<accession>A0A2A9N636</accession>
<dbReference type="OrthoDB" id="416222at2759"/>
<dbReference type="SUPFAM" id="SSF52279">
    <property type="entry name" value="Beta-D-glucan exohydrolase, C-terminal domain"/>
    <property type="match status" value="1"/>
</dbReference>
<comment type="catalytic activity">
    <reaction evidence="1">
        <text>Hydrolysis of terminal, non-reducing beta-D-glucosyl residues with release of beta-D-glucose.</text>
        <dbReference type="EC" id="3.2.1.21"/>
    </reaction>
</comment>
<feature type="domain" description="Fibronectin type III-like" evidence="10">
    <location>
        <begin position="150"/>
        <end position="219"/>
    </location>
</feature>
<keyword evidence="9" id="KW-0624">Polysaccharide degradation</keyword>
<sequence length="228" mass="24802">MAAVCDNAIVVIHSIGPFNIPWNVHPNITAIVYAGAPGEKTGLSLVDVISGQYNPRGRLPFSIANDEKDSGTSIVYLSLGFPTLVYSEKLSLDYCYMDANDITPRFEFGFGLSYTSFEYSDLSITMSCDPSSAASVAFTIKNTGNFDGTEIPQLYLTYPANAGEPKKMLRDFDEVDIPKGQSKRVMLNLSLRGLSIWDTASQKWARPSGIFTVLVGASSKDIRLSGSL</sequence>
<organism evidence="11 12">
    <name type="scientific">Amanita thiersii Skay4041</name>
    <dbReference type="NCBI Taxonomy" id="703135"/>
    <lineage>
        <taxon>Eukaryota</taxon>
        <taxon>Fungi</taxon>
        <taxon>Dikarya</taxon>
        <taxon>Basidiomycota</taxon>
        <taxon>Agaricomycotina</taxon>
        <taxon>Agaricomycetes</taxon>
        <taxon>Agaricomycetidae</taxon>
        <taxon>Agaricales</taxon>
        <taxon>Pluteineae</taxon>
        <taxon>Amanitaceae</taxon>
        <taxon>Amanita</taxon>
    </lineage>
</organism>
<keyword evidence="12" id="KW-1185">Reference proteome</keyword>
<keyword evidence="6" id="KW-0136">Cellulose degradation</keyword>
<dbReference type="PANTHER" id="PTHR42715:SF2">
    <property type="entry name" value="BETA-GLUCOSIDASE F-RELATED"/>
    <property type="match status" value="1"/>
</dbReference>
<dbReference type="EMBL" id="KZ302525">
    <property type="protein sequence ID" value="PFH45155.1"/>
    <property type="molecule type" value="Genomic_DNA"/>
</dbReference>
<dbReference type="EC" id="3.2.1.21" evidence="4"/>
<protein>
    <recommendedName>
        <fullName evidence="4">beta-glucosidase</fullName>
        <ecNumber evidence="4">3.2.1.21</ecNumber>
    </recommendedName>
</protein>
<evidence type="ECO:0000259" key="10">
    <source>
        <dbReference type="SMART" id="SM01217"/>
    </source>
</evidence>